<evidence type="ECO:0000313" key="1">
    <source>
        <dbReference type="EMBL" id="RKR02629.1"/>
    </source>
</evidence>
<dbReference type="EMBL" id="RBIN01000006">
    <property type="protein sequence ID" value="RKR02629.1"/>
    <property type="molecule type" value="Genomic_DNA"/>
</dbReference>
<accession>A0A420WVQ2</accession>
<sequence>MPKRTEIEHLSVWLDKPAIQQAFTNIASQIIDGDAAG</sequence>
<reference evidence="1 2" key="1">
    <citation type="submission" date="2018-10" db="EMBL/GenBank/DDBJ databases">
        <title>Genomic Encyclopedia of Type Strains, Phase IV (KMG-IV): sequencing the most valuable type-strain genomes for metagenomic binning, comparative biology and taxonomic classification.</title>
        <authorList>
            <person name="Goeker M."/>
        </authorList>
    </citation>
    <scope>NUCLEOTIDE SEQUENCE [LARGE SCALE GENOMIC DNA]</scope>
    <source>
        <strain evidence="1 2">DSM 23229</strain>
    </source>
</reference>
<dbReference type="Proteomes" id="UP000281975">
    <property type="component" value="Unassembled WGS sequence"/>
</dbReference>
<gene>
    <name evidence="1" type="ORF">C7446_2347</name>
</gene>
<organism evidence="1 2">
    <name type="scientific">Kushneria sinocarnis</name>
    <dbReference type="NCBI Taxonomy" id="595502"/>
    <lineage>
        <taxon>Bacteria</taxon>
        <taxon>Pseudomonadati</taxon>
        <taxon>Pseudomonadota</taxon>
        <taxon>Gammaproteobacteria</taxon>
        <taxon>Oceanospirillales</taxon>
        <taxon>Halomonadaceae</taxon>
        <taxon>Kushneria</taxon>
    </lineage>
</organism>
<evidence type="ECO:0000313" key="2">
    <source>
        <dbReference type="Proteomes" id="UP000281975"/>
    </source>
</evidence>
<proteinExistence type="predicted"/>
<dbReference type="AlphaFoldDB" id="A0A420WVQ2"/>
<keyword evidence="2" id="KW-1185">Reference proteome</keyword>
<protein>
    <submittedName>
        <fullName evidence="1">Uncharacterized protein</fullName>
    </submittedName>
</protein>
<name>A0A420WVQ2_9GAMM</name>
<comment type="caution">
    <text evidence="1">The sequence shown here is derived from an EMBL/GenBank/DDBJ whole genome shotgun (WGS) entry which is preliminary data.</text>
</comment>